<evidence type="ECO:0000313" key="4">
    <source>
        <dbReference type="Proteomes" id="UP001617714"/>
    </source>
</evidence>
<dbReference type="EMBL" id="CP046377">
    <property type="protein sequence ID" value="QHQ23748.1"/>
    <property type="molecule type" value="Genomic_DNA"/>
</dbReference>
<evidence type="ECO:0000313" key="3">
    <source>
        <dbReference type="Proteomes" id="UP000464054"/>
    </source>
</evidence>
<reference evidence="2" key="2">
    <citation type="journal article" date="2022" name="Plant Pathol J">
        <title>Comparative Genomic Analysis of Pathogenic Factors of Pectobacterium Species Isolated in South Korea Using Whole-Genome Sequencing.</title>
        <authorList>
            <person name="Jee S."/>
            <person name="Kang I.J."/>
            <person name="Bak G."/>
            <person name="Kang S."/>
            <person name="Lee J."/>
            <person name="Heu S."/>
            <person name="Hwang I."/>
        </authorList>
    </citation>
    <scope>NUCLEOTIDE SEQUENCE</scope>
    <source>
        <strain evidence="2">PZ1</strain>
    </source>
</reference>
<dbReference type="RefSeq" id="WP_039488064.1">
    <property type="nucleotide sequence ID" value="NZ_CP046377.1"/>
</dbReference>
<keyword evidence="4" id="KW-1185">Reference proteome</keyword>
<reference evidence="3" key="1">
    <citation type="submission" date="2019-11" db="EMBL/GenBank/DDBJ databases">
        <authorList>
            <person name="Jee S."/>
        </authorList>
    </citation>
    <scope>NUCLEOTIDE SEQUENCE [LARGE SCALE GENOMIC DNA]</scope>
    <source>
        <strain evidence="3">PZ1</strain>
    </source>
</reference>
<dbReference type="EMBL" id="JBIXKD010000043">
    <property type="protein sequence ID" value="MFJ5323914.1"/>
    <property type="molecule type" value="Genomic_DNA"/>
</dbReference>
<gene>
    <name evidence="1" type="ORF">ACIPSN_21675</name>
    <name evidence="2" type="ORF">GMX10_06425</name>
</gene>
<reference evidence="1 4" key="3">
    <citation type="submission" date="2024-10" db="EMBL/GenBank/DDBJ databases">
        <authorList>
            <person name="Lu C.-H."/>
        </authorList>
    </citation>
    <scope>NUCLEOTIDE SEQUENCE [LARGE SCALE GENOMIC DNA]</scope>
    <source>
        <strain evidence="1 4">22QBSP01-2</strain>
    </source>
</reference>
<evidence type="ECO:0000313" key="2">
    <source>
        <dbReference type="EMBL" id="QHQ23748.1"/>
    </source>
</evidence>
<evidence type="ECO:0000313" key="1">
    <source>
        <dbReference type="EMBL" id="MFJ5323914.1"/>
    </source>
</evidence>
<organism evidence="2 3">
    <name type="scientific">Pectobacterium parvum</name>
    <dbReference type="NCBI Taxonomy" id="2778550"/>
    <lineage>
        <taxon>Bacteria</taxon>
        <taxon>Pseudomonadati</taxon>
        <taxon>Pseudomonadota</taxon>
        <taxon>Gammaproteobacteria</taxon>
        <taxon>Enterobacterales</taxon>
        <taxon>Pectobacteriaceae</taxon>
        <taxon>Pectobacterium</taxon>
    </lineage>
</organism>
<accession>A0AAP9IG79</accession>
<dbReference type="Proteomes" id="UP000464054">
    <property type="component" value="Chromosome"/>
</dbReference>
<protein>
    <submittedName>
        <fullName evidence="2">Uncharacterized protein</fullName>
    </submittedName>
</protein>
<sequence length="451" mass="52457">MKGDPNLNSHKHVSKKLHRSISKTFYEDIDLRNCQPIDSKGIVKLNHGERYLKLKEGYLRIRKSNNHDNIFELGPEQSKKILCYFDQNHHKFRTIKEGDYLLNKKTIKEHTEPHSRLINEFNHKKTLTSYREGFRGTSFEEYKEIRIVDRNMKKSSNKIYYYGLNESEISKNIKYERVAADIKYDVARSREIIKSVRNMLLSSENEKYVTAYLQKIRITDNYGSPSNHIQEMLIDKISKTYNNIEEHINDDYNRIWLVDYKEKNNYGLVYKSDPLHRMYINLKNSDAFIQDRRINTSCKLRCSVQPESIQPKLGDMPTIVHEASHAGADTIDSFYLSQESPLETKVAQLSAGDMSTDEIEGILNTRATGITFPLLERTREQATRLFNNNADVRGEFLINNADSLTRIILDLYTGDSKMSKRDTQSQKGINAEMLYLFAVQGLSEKTPPLRG</sequence>
<name>A0AAP9IG79_9GAMM</name>
<dbReference type="Proteomes" id="UP001617714">
    <property type="component" value="Unassembled WGS sequence"/>
</dbReference>
<proteinExistence type="predicted"/>
<dbReference type="AlphaFoldDB" id="A0AAP9IG79"/>